<dbReference type="InterPro" id="IPR012337">
    <property type="entry name" value="RNaseH-like_sf"/>
</dbReference>
<dbReference type="OrthoDB" id="786061at2759"/>
<dbReference type="AlphaFoldDB" id="A0A6J0PL30"/>
<dbReference type="GO" id="GO:0003676">
    <property type="term" value="F:nucleic acid binding"/>
    <property type="evidence" value="ECO:0007669"/>
    <property type="project" value="InterPro"/>
</dbReference>
<dbReference type="RefSeq" id="XP_019706782.1">
    <property type="nucleotide sequence ID" value="XM_019851223.1"/>
</dbReference>
<dbReference type="SUPFAM" id="SSF53098">
    <property type="entry name" value="Ribonuclease H-like"/>
    <property type="match status" value="1"/>
</dbReference>
<evidence type="ECO:0000313" key="1">
    <source>
        <dbReference type="Proteomes" id="UP000504607"/>
    </source>
</evidence>
<proteinExistence type="predicted"/>
<dbReference type="Proteomes" id="UP000504607">
    <property type="component" value="Chromosome 6"/>
</dbReference>
<accession>A0A6J0PL30</accession>
<dbReference type="PANTHER" id="PTHR48475">
    <property type="entry name" value="RIBONUCLEASE H"/>
    <property type="match status" value="1"/>
</dbReference>
<gene>
    <name evidence="2" type="primary">LOC109505996</name>
</gene>
<dbReference type="Gene3D" id="3.30.420.10">
    <property type="entry name" value="Ribonuclease H-like superfamily/Ribonuclease H"/>
    <property type="match status" value="1"/>
</dbReference>
<evidence type="ECO:0000313" key="2">
    <source>
        <dbReference type="RefSeq" id="XP_019706782.1"/>
    </source>
</evidence>
<dbReference type="InParanoid" id="A0A6J0PL30"/>
<dbReference type="PANTHER" id="PTHR48475:SF2">
    <property type="entry name" value="RIBONUCLEASE H"/>
    <property type="match status" value="1"/>
</dbReference>
<name>A0A6J0PL30_ELAGV</name>
<sequence length="127" mass="14482">MGRKAQREIGGRRLMSVRTFVREQTTIETDRRWAFAMGKANVSESILEEECNGGDWGKSNGEAEVTNRTILQGLKTGLTDAKRLWAEELQSVLWAYRTTYRIPTGETPFRLTYGIEVMIPVEIDLII</sequence>
<keyword evidence="1" id="KW-1185">Reference proteome</keyword>
<organism evidence="1 2">
    <name type="scientific">Elaeis guineensis var. tenera</name>
    <name type="common">Oil palm</name>
    <dbReference type="NCBI Taxonomy" id="51953"/>
    <lineage>
        <taxon>Eukaryota</taxon>
        <taxon>Viridiplantae</taxon>
        <taxon>Streptophyta</taxon>
        <taxon>Embryophyta</taxon>
        <taxon>Tracheophyta</taxon>
        <taxon>Spermatophyta</taxon>
        <taxon>Magnoliopsida</taxon>
        <taxon>Liliopsida</taxon>
        <taxon>Arecaceae</taxon>
        <taxon>Arecoideae</taxon>
        <taxon>Cocoseae</taxon>
        <taxon>Elaeidinae</taxon>
        <taxon>Elaeis</taxon>
    </lineage>
</organism>
<protein>
    <submittedName>
        <fullName evidence="2">Uncharacterized protein LOC109505996</fullName>
    </submittedName>
</protein>
<dbReference type="InterPro" id="IPR036397">
    <property type="entry name" value="RNaseH_sf"/>
</dbReference>
<reference evidence="2" key="1">
    <citation type="submission" date="2025-08" db="UniProtKB">
        <authorList>
            <consortium name="RefSeq"/>
        </authorList>
    </citation>
    <scope>IDENTIFICATION</scope>
</reference>